<keyword evidence="1 4" id="KW-0597">Phosphoprotein</keyword>
<accession>A0A939FY07</accession>
<organism evidence="6 7">
    <name type="scientific">Jiella flava</name>
    <dbReference type="NCBI Taxonomy" id="2816857"/>
    <lineage>
        <taxon>Bacteria</taxon>
        <taxon>Pseudomonadati</taxon>
        <taxon>Pseudomonadota</taxon>
        <taxon>Alphaproteobacteria</taxon>
        <taxon>Hyphomicrobiales</taxon>
        <taxon>Aurantimonadaceae</taxon>
        <taxon>Jiella</taxon>
    </lineage>
</organism>
<dbReference type="AlphaFoldDB" id="A0A939FY07"/>
<keyword evidence="7" id="KW-1185">Reference proteome</keyword>
<dbReference type="Proteomes" id="UP000664122">
    <property type="component" value="Unassembled WGS sequence"/>
</dbReference>
<sequence>MMTKVLYVDDEADIREIAKLALELSAEFTVEICSSGVDALAFAPQWRPDVILLDVMMPGMDGPETLVRLREQAETAKTPVIFITARTQRQEIEYFTSIGAIGVIGKPFEPLSLSDQVIDLMKTIPS</sequence>
<gene>
    <name evidence="6" type="ORF">J1C48_06705</name>
</gene>
<name>A0A939FY07_9HYPH</name>
<dbReference type="PANTHER" id="PTHR44591:SF3">
    <property type="entry name" value="RESPONSE REGULATORY DOMAIN-CONTAINING PROTEIN"/>
    <property type="match status" value="1"/>
</dbReference>
<reference evidence="6" key="1">
    <citation type="submission" date="2021-03" db="EMBL/GenBank/DDBJ databases">
        <title>Whole genome sequence of Jiella sp. CQZ9-1.</title>
        <authorList>
            <person name="Tuo L."/>
        </authorList>
    </citation>
    <scope>NUCLEOTIDE SEQUENCE</scope>
    <source>
        <strain evidence="6">CQZ9-1</strain>
    </source>
</reference>
<evidence type="ECO:0000313" key="7">
    <source>
        <dbReference type="Proteomes" id="UP000664122"/>
    </source>
</evidence>
<dbReference type="InterPro" id="IPR050595">
    <property type="entry name" value="Bact_response_regulator"/>
</dbReference>
<keyword evidence="2" id="KW-0805">Transcription regulation</keyword>
<dbReference type="EMBL" id="JAFMPP010000004">
    <property type="protein sequence ID" value="MBO0662260.1"/>
    <property type="molecule type" value="Genomic_DNA"/>
</dbReference>
<dbReference type="SUPFAM" id="SSF52172">
    <property type="entry name" value="CheY-like"/>
    <property type="match status" value="1"/>
</dbReference>
<keyword evidence="3" id="KW-0804">Transcription</keyword>
<proteinExistence type="predicted"/>
<feature type="domain" description="Response regulatory" evidence="5">
    <location>
        <begin position="4"/>
        <end position="121"/>
    </location>
</feature>
<dbReference type="PROSITE" id="PS50110">
    <property type="entry name" value="RESPONSE_REGULATORY"/>
    <property type="match status" value="1"/>
</dbReference>
<dbReference type="InterPro" id="IPR011006">
    <property type="entry name" value="CheY-like_superfamily"/>
</dbReference>
<evidence type="ECO:0000259" key="5">
    <source>
        <dbReference type="PROSITE" id="PS50110"/>
    </source>
</evidence>
<dbReference type="InterPro" id="IPR001789">
    <property type="entry name" value="Sig_transdc_resp-reg_receiver"/>
</dbReference>
<evidence type="ECO:0000256" key="1">
    <source>
        <dbReference type="ARBA" id="ARBA00022553"/>
    </source>
</evidence>
<dbReference type="GO" id="GO:0000160">
    <property type="term" value="P:phosphorelay signal transduction system"/>
    <property type="evidence" value="ECO:0007669"/>
    <property type="project" value="InterPro"/>
</dbReference>
<protein>
    <submittedName>
        <fullName evidence="6">Response regulator</fullName>
    </submittedName>
</protein>
<evidence type="ECO:0000313" key="6">
    <source>
        <dbReference type="EMBL" id="MBO0662260.1"/>
    </source>
</evidence>
<feature type="modified residue" description="4-aspartylphosphate" evidence="4">
    <location>
        <position position="54"/>
    </location>
</feature>
<evidence type="ECO:0000256" key="4">
    <source>
        <dbReference type="PROSITE-ProRule" id="PRU00169"/>
    </source>
</evidence>
<dbReference type="Gene3D" id="3.40.50.2300">
    <property type="match status" value="1"/>
</dbReference>
<evidence type="ECO:0000256" key="3">
    <source>
        <dbReference type="ARBA" id="ARBA00023163"/>
    </source>
</evidence>
<dbReference type="PANTHER" id="PTHR44591">
    <property type="entry name" value="STRESS RESPONSE REGULATOR PROTEIN 1"/>
    <property type="match status" value="1"/>
</dbReference>
<comment type="caution">
    <text evidence="6">The sequence shown here is derived from an EMBL/GenBank/DDBJ whole genome shotgun (WGS) entry which is preliminary data.</text>
</comment>
<dbReference type="SMART" id="SM00448">
    <property type="entry name" value="REC"/>
    <property type="match status" value="1"/>
</dbReference>
<evidence type="ECO:0000256" key="2">
    <source>
        <dbReference type="ARBA" id="ARBA00023015"/>
    </source>
</evidence>
<dbReference type="Pfam" id="PF00072">
    <property type="entry name" value="Response_reg"/>
    <property type="match status" value="1"/>
</dbReference>